<dbReference type="EC" id="2.1.1.170" evidence="6"/>
<comment type="similarity">
    <text evidence="6">Belongs to the methyltransferase superfamily. RNA methyltransferase RsmG family.</text>
</comment>
<gene>
    <name evidence="6 8" type="primary">rsmG</name>
    <name evidence="8" type="ORF">HHL27_13100</name>
</gene>
<reference evidence="8 9" key="1">
    <citation type="submission" date="2020-04" db="EMBL/GenBank/DDBJ databases">
        <title>Novosphingobium sp. TW-4 isolated from soil.</title>
        <authorList>
            <person name="Dahal R.H."/>
            <person name="Chaudhary D.K."/>
        </authorList>
    </citation>
    <scope>NUCLEOTIDE SEQUENCE [LARGE SCALE GENOMIC DNA]</scope>
    <source>
        <strain evidence="8 9">TW-4</strain>
    </source>
</reference>
<name>A0A7Y0BQF6_9SPHN</name>
<dbReference type="InterPro" id="IPR029063">
    <property type="entry name" value="SAM-dependent_MTases_sf"/>
</dbReference>
<dbReference type="HAMAP" id="MF_00074">
    <property type="entry name" value="16SrRNA_methyltr_G"/>
    <property type="match status" value="1"/>
</dbReference>
<comment type="caution">
    <text evidence="8">The sequence shown here is derived from an EMBL/GenBank/DDBJ whole genome shotgun (WGS) entry which is preliminary data.</text>
</comment>
<dbReference type="CDD" id="cd02440">
    <property type="entry name" value="AdoMet_MTases"/>
    <property type="match status" value="1"/>
</dbReference>
<dbReference type="SUPFAM" id="SSF53335">
    <property type="entry name" value="S-adenosyl-L-methionine-dependent methyltransferases"/>
    <property type="match status" value="1"/>
</dbReference>
<feature type="binding site" evidence="6">
    <location>
        <position position="87"/>
    </location>
    <ligand>
        <name>S-adenosyl-L-methionine</name>
        <dbReference type="ChEBI" id="CHEBI:59789"/>
    </ligand>
</feature>
<comment type="subcellular location">
    <subcellularLocation>
        <location evidence="6">Cytoplasm</location>
    </subcellularLocation>
</comment>
<protein>
    <recommendedName>
        <fullName evidence="6">Ribosomal RNA small subunit methyltransferase G</fullName>
        <ecNumber evidence="6">2.1.1.170</ecNumber>
    </recommendedName>
    <alternativeName>
        <fullName evidence="6">16S rRNA 7-methylguanosine methyltransferase</fullName>
        <shortName evidence="6">16S rRNA m7G methyltransferase</shortName>
    </alternativeName>
</protein>
<proteinExistence type="inferred from homology"/>
<dbReference type="PANTHER" id="PTHR31760:SF0">
    <property type="entry name" value="S-ADENOSYL-L-METHIONINE-DEPENDENT METHYLTRANSFERASES SUPERFAMILY PROTEIN"/>
    <property type="match status" value="1"/>
</dbReference>
<keyword evidence="9" id="KW-1185">Reference proteome</keyword>
<evidence type="ECO:0000313" key="8">
    <source>
        <dbReference type="EMBL" id="NML94604.1"/>
    </source>
</evidence>
<comment type="function">
    <text evidence="6">Specifically methylates the N7 position of guanine in position 527 of 16S rRNA.</text>
</comment>
<evidence type="ECO:0000256" key="6">
    <source>
        <dbReference type="HAMAP-Rule" id="MF_00074"/>
    </source>
</evidence>
<evidence type="ECO:0000256" key="5">
    <source>
        <dbReference type="ARBA" id="ARBA00022691"/>
    </source>
</evidence>
<keyword evidence="2 6" id="KW-0698">rRNA processing</keyword>
<dbReference type="InterPro" id="IPR003682">
    <property type="entry name" value="rRNA_ssu_MeTfrase_G"/>
</dbReference>
<dbReference type="GO" id="GO:0070043">
    <property type="term" value="F:rRNA (guanine-N7-)-methyltransferase activity"/>
    <property type="evidence" value="ECO:0007669"/>
    <property type="project" value="UniProtKB-UniRule"/>
</dbReference>
<dbReference type="EMBL" id="JABBGM010000005">
    <property type="protein sequence ID" value="NML94604.1"/>
    <property type="molecule type" value="Genomic_DNA"/>
</dbReference>
<comment type="catalytic activity">
    <reaction evidence="6">
        <text>guanosine(527) in 16S rRNA + S-adenosyl-L-methionine = N(7)-methylguanosine(527) in 16S rRNA + S-adenosyl-L-homocysteine</text>
        <dbReference type="Rhea" id="RHEA:42732"/>
        <dbReference type="Rhea" id="RHEA-COMP:10209"/>
        <dbReference type="Rhea" id="RHEA-COMP:10210"/>
        <dbReference type="ChEBI" id="CHEBI:57856"/>
        <dbReference type="ChEBI" id="CHEBI:59789"/>
        <dbReference type="ChEBI" id="CHEBI:74269"/>
        <dbReference type="ChEBI" id="CHEBI:74480"/>
        <dbReference type="EC" id="2.1.1.170"/>
    </reaction>
</comment>
<organism evidence="8 9">
    <name type="scientific">Novosphingobium olei</name>
    <dbReference type="NCBI Taxonomy" id="2728851"/>
    <lineage>
        <taxon>Bacteria</taxon>
        <taxon>Pseudomonadati</taxon>
        <taxon>Pseudomonadota</taxon>
        <taxon>Alphaproteobacteria</taxon>
        <taxon>Sphingomonadales</taxon>
        <taxon>Sphingomonadaceae</taxon>
        <taxon>Novosphingobium</taxon>
    </lineage>
</organism>
<keyword evidence="4 6" id="KW-0808">Transferase</keyword>
<feature type="binding site" evidence="6">
    <location>
        <begin position="133"/>
        <end position="134"/>
    </location>
    <ligand>
        <name>S-adenosyl-L-methionine</name>
        <dbReference type="ChEBI" id="CHEBI:59789"/>
    </ligand>
</feature>
<evidence type="ECO:0000256" key="4">
    <source>
        <dbReference type="ARBA" id="ARBA00022679"/>
    </source>
</evidence>
<evidence type="ECO:0000256" key="2">
    <source>
        <dbReference type="ARBA" id="ARBA00022552"/>
    </source>
</evidence>
<evidence type="ECO:0000256" key="3">
    <source>
        <dbReference type="ARBA" id="ARBA00022603"/>
    </source>
</evidence>
<keyword evidence="1 6" id="KW-0963">Cytoplasm</keyword>
<keyword evidence="5 6" id="KW-0949">S-adenosyl-L-methionine</keyword>
<evidence type="ECO:0000313" key="9">
    <source>
        <dbReference type="Proteomes" id="UP000583556"/>
    </source>
</evidence>
<dbReference type="GO" id="GO:0005829">
    <property type="term" value="C:cytosol"/>
    <property type="evidence" value="ECO:0007669"/>
    <property type="project" value="TreeGrafter"/>
</dbReference>
<dbReference type="AlphaFoldDB" id="A0A7Y0BQF6"/>
<dbReference type="RefSeq" id="WP_169493874.1">
    <property type="nucleotide sequence ID" value="NZ_JABBGM010000005.1"/>
</dbReference>
<comment type="caution">
    <text evidence="6">Lacks conserved residue(s) required for the propagation of feature annotation.</text>
</comment>
<dbReference type="NCBIfam" id="TIGR00138">
    <property type="entry name" value="rsmG_gidB"/>
    <property type="match status" value="1"/>
</dbReference>
<feature type="binding site" evidence="6">
    <location>
        <position position="147"/>
    </location>
    <ligand>
        <name>S-adenosyl-L-methionine</name>
        <dbReference type="ChEBI" id="CHEBI:59789"/>
    </ligand>
</feature>
<feature type="region of interest" description="Disordered" evidence="7">
    <location>
        <begin position="216"/>
        <end position="236"/>
    </location>
</feature>
<dbReference type="Pfam" id="PF02527">
    <property type="entry name" value="GidB"/>
    <property type="match status" value="1"/>
</dbReference>
<evidence type="ECO:0000256" key="1">
    <source>
        <dbReference type="ARBA" id="ARBA00022490"/>
    </source>
</evidence>
<feature type="compositionally biased region" description="Basic and acidic residues" evidence="7">
    <location>
        <begin position="224"/>
        <end position="236"/>
    </location>
</feature>
<feature type="binding site" evidence="6">
    <location>
        <position position="82"/>
    </location>
    <ligand>
        <name>S-adenosyl-L-methionine</name>
        <dbReference type="ChEBI" id="CHEBI:59789"/>
    </ligand>
</feature>
<dbReference type="Proteomes" id="UP000583556">
    <property type="component" value="Unassembled WGS sequence"/>
</dbReference>
<sequence length="236" mass="25722">MTVIANEGEAQAWLRDVLGVDAAAMERLARLATLLIEENQRQNLVAKGTLSHVWQRHVVDSAQLLGIVPRGTMPQGAWLDLGTGAGFPGLAIAALEPARAVTLVDSRRLRTEWLARAASQLGLQNVTVVLSRVEDLPTQLYSVISARAFAPLDKLLHLSARFSTPQTLWLLPKGAKAAHEVEELPASWNHMFHVEQSLTDPQAGVIVGTLVGQDRAKTKSSMRHTRDLGEVRGAKR</sequence>
<evidence type="ECO:0000256" key="7">
    <source>
        <dbReference type="SAM" id="MobiDB-lite"/>
    </source>
</evidence>
<dbReference type="Gene3D" id="3.40.50.150">
    <property type="entry name" value="Vaccinia Virus protein VP39"/>
    <property type="match status" value="1"/>
</dbReference>
<dbReference type="PANTHER" id="PTHR31760">
    <property type="entry name" value="S-ADENOSYL-L-METHIONINE-DEPENDENT METHYLTRANSFERASES SUPERFAMILY PROTEIN"/>
    <property type="match status" value="1"/>
</dbReference>
<keyword evidence="3 6" id="KW-0489">Methyltransferase</keyword>
<accession>A0A7Y0BQF6</accession>